<dbReference type="GO" id="GO:0051537">
    <property type="term" value="F:2 iron, 2 sulfur cluster binding"/>
    <property type="evidence" value="ECO:0007669"/>
    <property type="project" value="TreeGrafter"/>
</dbReference>
<dbReference type="AlphaFoldDB" id="A0A7I9VGB8"/>
<reference evidence="4" key="1">
    <citation type="journal article" date="2020" name="Appl. Environ. Microbiol.">
        <title>Diazotrophic Anaeromyxobacter Isolates from Soils.</title>
        <authorList>
            <person name="Masuda Y."/>
            <person name="Yamanaka H."/>
            <person name="Xu Z.X."/>
            <person name="Shiratori Y."/>
            <person name="Aono T."/>
            <person name="Amachi S."/>
            <person name="Senoo K."/>
            <person name="Itoh H."/>
        </authorList>
    </citation>
    <scope>NUCLEOTIDE SEQUENCE [LARGE SCALE GENOMIC DNA]</scope>
    <source>
        <strain evidence="4">R267</strain>
    </source>
</reference>
<dbReference type="GO" id="GO:0005506">
    <property type="term" value="F:iron ion binding"/>
    <property type="evidence" value="ECO:0007669"/>
    <property type="project" value="TreeGrafter"/>
</dbReference>
<proteinExistence type="predicted"/>
<evidence type="ECO:0000313" key="4">
    <source>
        <dbReference type="Proteomes" id="UP000503640"/>
    </source>
</evidence>
<dbReference type="InterPro" id="IPR000361">
    <property type="entry name" value="ATAP_core_dom"/>
</dbReference>
<dbReference type="Gene3D" id="2.60.300.12">
    <property type="entry name" value="HesB-like domain"/>
    <property type="match status" value="1"/>
</dbReference>
<sequence>MRAIKANLNGEGMETTLVNPTTRSAPAEPATGSPLHFTAKAVEMVRDAMTRENLTGYGIRIGVVGGGCSGFQYSMDFENAEKDGDAVYEQDGLKLYVDPMSSMYLQGVTVDYVVGLQGAGFKFVNPNARNTCGCGQSFSY</sequence>
<dbReference type="PANTHER" id="PTHR43011:SF1">
    <property type="entry name" value="IRON-SULFUR CLUSTER ASSEMBLY 2 HOMOLOG, MITOCHONDRIAL"/>
    <property type="match status" value="1"/>
</dbReference>
<protein>
    <submittedName>
        <fullName evidence="3">Iron-sulfur cluster insertion protein ErpA</fullName>
    </submittedName>
</protein>
<dbReference type="Proteomes" id="UP000503640">
    <property type="component" value="Unassembled WGS sequence"/>
</dbReference>
<accession>A0A7I9VGB8</accession>
<dbReference type="InterPro" id="IPR016092">
    <property type="entry name" value="ATAP"/>
</dbReference>
<dbReference type="InterPro" id="IPR017870">
    <property type="entry name" value="FeS_cluster_insertion_CS"/>
</dbReference>
<dbReference type="EMBL" id="BJTG01000001">
    <property type="protein sequence ID" value="GEJ55385.1"/>
    <property type="molecule type" value="Genomic_DNA"/>
</dbReference>
<evidence type="ECO:0000259" key="2">
    <source>
        <dbReference type="Pfam" id="PF01521"/>
    </source>
</evidence>
<feature type="region of interest" description="Disordered" evidence="1">
    <location>
        <begin position="1"/>
        <end position="33"/>
    </location>
</feature>
<evidence type="ECO:0000256" key="1">
    <source>
        <dbReference type="SAM" id="MobiDB-lite"/>
    </source>
</evidence>
<evidence type="ECO:0000313" key="3">
    <source>
        <dbReference type="EMBL" id="GEJ55385.1"/>
    </source>
</evidence>
<dbReference type="GO" id="GO:0051539">
    <property type="term" value="F:4 iron, 4 sulfur cluster binding"/>
    <property type="evidence" value="ECO:0007669"/>
    <property type="project" value="TreeGrafter"/>
</dbReference>
<gene>
    <name evidence="3" type="primary">erpA</name>
    <name evidence="3" type="ORF">AMYX_01260</name>
</gene>
<dbReference type="GO" id="GO:0016226">
    <property type="term" value="P:iron-sulfur cluster assembly"/>
    <property type="evidence" value="ECO:0007669"/>
    <property type="project" value="InterPro"/>
</dbReference>
<comment type="caution">
    <text evidence="3">The sequence shown here is derived from an EMBL/GenBank/DDBJ whole genome shotgun (WGS) entry which is preliminary data.</text>
</comment>
<dbReference type="Pfam" id="PF01521">
    <property type="entry name" value="Fe-S_biosyn"/>
    <property type="match status" value="1"/>
</dbReference>
<dbReference type="PROSITE" id="PS01152">
    <property type="entry name" value="HESB"/>
    <property type="match status" value="1"/>
</dbReference>
<dbReference type="NCBIfam" id="NF010147">
    <property type="entry name" value="PRK13623.1"/>
    <property type="match status" value="1"/>
</dbReference>
<dbReference type="NCBIfam" id="TIGR00049">
    <property type="entry name" value="iron-sulfur cluster assembly accessory protein"/>
    <property type="match status" value="1"/>
</dbReference>
<dbReference type="PANTHER" id="PTHR43011">
    <property type="entry name" value="IRON-SULFUR CLUSTER ASSEMBLY 2 HOMOLOG, MITOCHONDRIAL"/>
    <property type="match status" value="1"/>
</dbReference>
<name>A0A7I9VGB8_9BACT</name>
<organism evidence="3 4">
    <name type="scientific">Anaeromyxobacter diazotrophicus</name>
    <dbReference type="NCBI Taxonomy" id="2590199"/>
    <lineage>
        <taxon>Bacteria</taxon>
        <taxon>Pseudomonadati</taxon>
        <taxon>Myxococcota</taxon>
        <taxon>Myxococcia</taxon>
        <taxon>Myxococcales</taxon>
        <taxon>Cystobacterineae</taxon>
        <taxon>Anaeromyxobacteraceae</taxon>
        <taxon>Anaeromyxobacter</taxon>
    </lineage>
</organism>
<dbReference type="InterPro" id="IPR035903">
    <property type="entry name" value="HesB-like_dom_sf"/>
</dbReference>
<keyword evidence="4" id="KW-1185">Reference proteome</keyword>
<dbReference type="SUPFAM" id="SSF89360">
    <property type="entry name" value="HesB-like domain"/>
    <property type="match status" value="1"/>
</dbReference>
<feature type="domain" description="Core" evidence="2">
    <location>
        <begin position="35"/>
        <end position="135"/>
    </location>
</feature>